<gene>
    <name evidence="2" type="ORF">OKIOD_LOCUS7714</name>
</gene>
<keyword evidence="1" id="KW-0472">Membrane</keyword>
<feature type="transmembrane region" description="Helical" evidence="1">
    <location>
        <begin position="149"/>
        <end position="167"/>
    </location>
</feature>
<sequence length="174" mass="19546">MRIEIGKKESVFKPVPYKKLVPYQHLIIKFGETVSLNNPVGLGIFLGGLTLVCFAIHILNPPVISSLSLLGLSYVWIEWGFGFFANDETTVEDERLKEIYHKYVYVSTYLSKISDTISKYKKDSEQVYLIFVTLALLGLMFIASSINNILLIWAFSACGITCLAALLDGDVKIR</sequence>
<evidence type="ECO:0000313" key="3">
    <source>
        <dbReference type="Proteomes" id="UP001158576"/>
    </source>
</evidence>
<evidence type="ECO:0000256" key="1">
    <source>
        <dbReference type="SAM" id="Phobius"/>
    </source>
</evidence>
<evidence type="ECO:0000313" key="2">
    <source>
        <dbReference type="EMBL" id="CAG5098995.1"/>
    </source>
</evidence>
<organism evidence="2 3">
    <name type="scientific">Oikopleura dioica</name>
    <name type="common">Tunicate</name>
    <dbReference type="NCBI Taxonomy" id="34765"/>
    <lineage>
        <taxon>Eukaryota</taxon>
        <taxon>Metazoa</taxon>
        <taxon>Chordata</taxon>
        <taxon>Tunicata</taxon>
        <taxon>Appendicularia</taxon>
        <taxon>Copelata</taxon>
        <taxon>Oikopleuridae</taxon>
        <taxon>Oikopleura</taxon>
    </lineage>
</organism>
<accession>A0ABN7SF70</accession>
<name>A0ABN7SF70_OIKDI</name>
<feature type="transmembrane region" description="Helical" evidence="1">
    <location>
        <begin position="127"/>
        <end position="143"/>
    </location>
</feature>
<reference evidence="2 3" key="1">
    <citation type="submission" date="2021-04" db="EMBL/GenBank/DDBJ databases">
        <authorList>
            <person name="Bliznina A."/>
        </authorList>
    </citation>
    <scope>NUCLEOTIDE SEQUENCE [LARGE SCALE GENOMIC DNA]</scope>
</reference>
<keyword evidence="1" id="KW-1133">Transmembrane helix</keyword>
<protein>
    <submittedName>
        <fullName evidence="2">Oidioi.mRNA.OKI2018_I69.XSR.g16156.t1.cds</fullName>
    </submittedName>
</protein>
<feature type="transmembrane region" description="Helical" evidence="1">
    <location>
        <begin position="40"/>
        <end position="59"/>
    </location>
</feature>
<dbReference type="Proteomes" id="UP001158576">
    <property type="component" value="Chromosome XSR"/>
</dbReference>
<keyword evidence="3" id="KW-1185">Reference proteome</keyword>
<proteinExistence type="predicted"/>
<keyword evidence="1" id="KW-0812">Transmembrane</keyword>
<dbReference type="EMBL" id="OU015569">
    <property type="protein sequence ID" value="CAG5098995.1"/>
    <property type="molecule type" value="Genomic_DNA"/>
</dbReference>